<dbReference type="EMBL" id="JAKKZF010000298">
    <property type="protein sequence ID" value="MCG0069144.1"/>
    <property type="molecule type" value="Genomic_DNA"/>
</dbReference>
<dbReference type="RefSeq" id="WP_086703840.1">
    <property type="nucleotide sequence ID" value="NZ_JAKKZF010000298.1"/>
</dbReference>
<protein>
    <recommendedName>
        <fullName evidence="3">Threonine synthase</fullName>
    </recommendedName>
</protein>
<dbReference type="Proteomes" id="UP001299012">
    <property type="component" value="Unassembled WGS sequence"/>
</dbReference>
<evidence type="ECO:0000313" key="2">
    <source>
        <dbReference type="Proteomes" id="UP001299012"/>
    </source>
</evidence>
<reference evidence="1 2" key="1">
    <citation type="submission" date="2022-01" db="EMBL/GenBank/DDBJ databases">
        <title>Draft Genome Sequences of Seven Type Strains of the Genus Streptomyces.</title>
        <authorList>
            <person name="Aziz S."/>
            <person name="Coretto E."/>
            <person name="Chronakova A."/>
            <person name="Sproer C."/>
            <person name="Huber K."/>
            <person name="Nouioui I."/>
            <person name="Gross H."/>
        </authorList>
    </citation>
    <scope>NUCLEOTIDE SEQUENCE [LARGE SCALE GENOMIC DNA]</scope>
    <source>
        <strain evidence="1 2">DSM 41685</strain>
    </source>
</reference>
<accession>A0ABS9JU96</accession>
<proteinExistence type="predicted"/>
<evidence type="ECO:0008006" key="3">
    <source>
        <dbReference type="Google" id="ProtNLM"/>
    </source>
</evidence>
<comment type="caution">
    <text evidence="1">The sequence shown here is derived from an EMBL/GenBank/DDBJ whole genome shotgun (WGS) entry which is preliminary data.</text>
</comment>
<organism evidence="1 2">
    <name type="scientific">Streptomyces tricolor</name>
    <dbReference type="NCBI Taxonomy" id="68277"/>
    <lineage>
        <taxon>Bacteria</taxon>
        <taxon>Bacillati</taxon>
        <taxon>Actinomycetota</taxon>
        <taxon>Actinomycetes</taxon>
        <taxon>Kitasatosporales</taxon>
        <taxon>Streptomycetaceae</taxon>
        <taxon>Streptomyces</taxon>
        <taxon>Streptomyces violaceoruber group</taxon>
    </lineage>
</organism>
<keyword evidence="2" id="KW-1185">Reference proteome</keyword>
<gene>
    <name evidence="1" type="ORF">L0F81_38790</name>
</gene>
<name>A0ABS9JU96_9ACTN</name>
<evidence type="ECO:0000313" key="1">
    <source>
        <dbReference type="EMBL" id="MCG0069144.1"/>
    </source>
</evidence>
<sequence>MTLITCALCIEPYYALVTGEFACPCGQVLAVADIELETAQVWVVDASGALGYWVDRVALLVAEIAAYGLRVTAEDIARCGEEIERMGVDEWVGTQVR</sequence>